<accession>A0AAV7NQM6</accession>
<keyword evidence="3" id="KW-1185">Reference proteome</keyword>
<organism evidence="2 3">
    <name type="scientific">Pleurodeles waltl</name>
    <name type="common">Iberian ribbed newt</name>
    <dbReference type="NCBI Taxonomy" id="8319"/>
    <lineage>
        <taxon>Eukaryota</taxon>
        <taxon>Metazoa</taxon>
        <taxon>Chordata</taxon>
        <taxon>Craniata</taxon>
        <taxon>Vertebrata</taxon>
        <taxon>Euteleostomi</taxon>
        <taxon>Amphibia</taxon>
        <taxon>Batrachia</taxon>
        <taxon>Caudata</taxon>
        <taxon>Salamandroidea</taxon>
        <taxon>Salamandridae</taxon>
        <taxon>Pleurodelinae</taxon>
        <taxon>Pleurodeles</taxon>
    </lineage>
</organism>
<name>A0AAV7NQM6_PLEWA</name>
<proteinExistence type="predicted"/>
<reference evidence="2" key="1">
    <citation type="journal article" date="2022" name="bioRxiv">
        <title>Sequencing and chromosome-scale assembly of the giantPleurodeles waltlgenome.</title>
        <authorList>
            <person name="Brown T."/>
            <person name="Elewa A."/>
            <person name="Iarovenko S."/>
            <person name="Subramanian E."/>
            <person name="Araus A.J."/>
            <person name="Petzold A."/>
            <person name="Susuki M."/>
            <person name="Suzuki K.-i.T."/>
            <person name="Hayashi T."/>
            <person name="Toyoda A."/>
            <person name="Oliveira C."/>
            <person name="Osipova E."/>
            <person name="Leigh N.D."/>
            <person name="Simon A."/>
            <person name="Yun M.H."/>
        </authorList>
    </citation>
    <scope>NUCLEOTIDE SEQUENCE</scope>
    <source>
        <strain evidence="2">20211129_DDA</strain>
        <tissue evidence="2">Liver</tissue>
    </source>
</reference>
<dbReference type="EMBL" id="JANPWB010000012">
    <property type="protein sequence ID" value="KAJ1117324.1"/>
    <property type="molecule type" value="Genomic_DNA"/>
</dbReference>
<feature type="region of interest" description="Disordered" evidence="1">
    <location>
        <begin position="215"/>
        <end position="257"/>
    </location>
</feature>
<evidence type="ECO:0000313" key="3">
    <source>
        <dbReference type="Proteomes" id="UP001066276"/>
    </source>
</evidence>
<dbReference type="AlphaFoldDB" id="A0AAV7NQM6"/>
<evidence type="ECO:0000256" key="1">
    <source>
        <dbReference type="SAM" id="MobiDB-lite"/>
    </source>
</evidence>
<sequence length="257" mass="27849">MLSTLRFKFGLAGNTRCDSAWTVNRLLCSAINLFERGTESWSWRLVKLTVALPRALKVNLAPKTMRNLGDKGEGARPARVGKDSGEVAPADSRGKDKSQSVIMCFVTGSTQESGFERSLSPPEDTPFGTKENCTSISEEITPSKESKEMSYGSNSPPILLQGAKGWLIEAPGNGDEQRVLNGEEAKVPGSGSMQSQPVEFKGVAQVIQNVADTPPAMRSEGQTGGRHVVNNFEVEARKIGRRKKVPDRSKDGGDTFY</sequence>
<feature type="region of interest" description="Disordered" evidence="1">
    <location>
        <begin position="65"/>
        <end position="98"/>
    </location>
</feature>
<protein>
    <submittedName>
        <fullName evidence="2">Uncharacterized protein</fullName>
    </submittedName>
</protein>
<feature type="compositionally biased region" description="Basic and acidic residues" evidence="1">
    <location>
        <begin position="246"/>
        <end position="257"/>
    </location>
</feature>
<feature type="compositionally biased region" description="Basic and acidic residues" evidence="1">
    <location>
        <begin position="68"/>
        <end position="85"/>
    </location>
</feature>
<evidence type="ECO:0000313" key="2">
    <source>
        <dbReference type="EMBL" id="KAJ1117324.1"/>
    </source>
</evidence>
<dbReference type="Proteomes" id="UP001066276">
    <property type="component" value="Chromosome 8"/>
</dbReference>
<comment type="caution">
    <text evidence="2">The sequence shown here is derived from an EMBL/GenBank/DDBJ whole genome shotgun (WGS) entry which is preliminary data.</text>
</comment>
<gene>
    <name evidence="2" type="ORF">NDU88_005524</name>
</gene>
<feature type="region of interest" description="Disordered" evidence="1">
    <location>
        <begin position="112"/>
        <end position="132"/>
    </location>
</feature>